<proteinExistence type="predicted"/>
<dbReference type="AlphaFoldDB" id="A0A644WW70"/>
<gene>
    <name evidence="2" type="ORF">SDC9_54035</name>
</gene>
<feature type="transmembrane region" description="Helical" evidence="1">
    <location>
        <begin position="152"/>
        <end position="170"/>
    </location>
</feature>
<name>A0A644WW70_9ZZZZ</name>
<sequence>MAATTSFAAVMRTDIPLIYRCEHCGQDVYMTYPLRTEYAWASPGSAVANSALRKQFEEKAGGAILEKMGKELAELDDNFNKQRMYYCLDGFISAGKCPHCKKKQTWRKLAGTGEEALAWAWLGALAGFLLGLAIAGVGLSLIPAINTTAQKLLVLLVISAVLLTIGIVAGKSHGKQLAASRKAKFEEWFAHAPKEQIPRLLVEQRSTPRFIDTGLRGMYDM</sequence>
<keyword evidence="1" id="KW-0472">Membrane</keyword>
<keyword evidence="1" id="KW-1133">Transmembrane helix</keyword>
<accession>A0A644WW70</accession>
<reference evidence="2" key="1">
    <citation type="submission" date="2019-08" db="EMBL/GenBank/DDBJ databases">
        <authorList>
            <person name="Kucharzyk K."/>
            <person name="Murdoch R.W."/>
            <person name="Higgins S."/>
            <person name="Loffler F."/>
        </authorList>
    </citation>
    <scope>NUCLEOTIDE SEQUENCE</scope>
</reference>
<evidence type="ECO:0000313" key="2">
    <source>
        <dbReference type="EMBL" id="MPM07728.1"/>
    </source>
</evidence>
<protein>
    <submittedName>
        <fullName evidence="2">Uncharacterized protein</fullName>
    </submittedName>
</protein>
<keyword evidence="1" id="KW-0812">Transmembrane</keyword>
<dbReference type="EMBL" id="VSSQ01001369">
    <property type="protein sequence ID" value="MPM07728.1"/>
    <property type="molecule type" value="Genomic_DNA"/>
</dbReference>
<feature type="transmembrane region" description="Helical" evidence="1">
    <location>
        <begin position="116"/>
        <end position="146"/>
    </location>
</feature>
<organism evidence="2">
    <name type="scientific">bioreactor metagenome</name>
    <dbReference type="NCBI Taxonomy" id="1076179"/>
    <lineage>
        <taxon>unclassified sequences</taxon>
        <taxon>metagenomes</taxon>
        <taxon>ecological metagenomes</taxon>
    </lineage>
</organism>
<comment type="caution">
    <text evidence="2">The sequence shown here is derived from an EMBL/GenBank/DDBJ whole genome shotgun (WGS) entry which is preliminary data.</text>
</comment>
<evidence type="ECO:0000256" key="1">
    <source>
        <dbReference type="SAM" id="Phobius"/>
    </source>
</evidence>